<proteinExistence type="predicted"/>
<evidence type="ECO:0000256" key="6">
    <source>
        <dbReference type="ARBA" id="ARBA00023239"/>
    </source>
</evidence>
<comment type="pathway">
    <text evidence="2">Purine metabolism; urate degradation; (S)-allantoin from urate: step 3/3.</text>
</comment>
<evidence type="ECO:0000256" key="1">
    <source>
        <dbReference type="ARBA" id="ARBA00001163"/>
    </source>
</evidence>
<dbReference type="KEGG" id="bbae:FRD01_23065"/>
<dbReference type="InterPro" id="IPR036778">
    <property type="entry name" value="OHCU_decarboxylase_sf"/>
</dbReference>
<evidence type="ECO:0000256" key="4">
    <source>
        <dbReference type="ARBA" id="ARBA00022631"/>
    </source>
</evidence>
<organism evidence="8 9">
    <name type="scientific">Microvenator marinus</name>
    <dbReference type="NCBI Taxonomy" id="2600177"/>
    <lineage>
        <taxon>Bacteria</taxon>
        <taxon>Deltaproteobacteria</taxon>
        <taxon>Bradymonadales</taxon>
        <taxon>Microvenatoraceae</taxon>
        <taxon>Microvenator</taxon>
    </lineage>
</organism>
<evidence type="ECO:0000256" key="2">
    <source>
        <dbReference type="ARBA" id="ARBA00004754"/>
    </source>
</evidence>
<evidence type="ECO:0000313" key="9">
    <source>
        <dbReference type="Proteomes" id="UP000321595"/>
    </source>
</evidence>
<evidence type="ECO:0000256" key="3">
    <source>
        <dbReference type="ARBA" id="ARBA00012257"/>
    </source>
</evidence>
<dbReference type="Proteomes" id="UP000321595">
    <property type="component" value="Chromosome"/>
</dbReference>
<dbReference type="Pfam" id="PF09349">
    <property type="entry name" value="OHCU_decarbox"/>
    <property type="match status" value="1"/>
</dbReference>
<comment type="catalytic activity">
    <reaction evidence="1">
        <text>5-hydroxy-2-oxo-4-ureido-2,5-dihydro-1H-imidazole-5-carboxylate + H(+) = (S)-allantoin + CO2</text>
        <dbReference type="Rhea" id="RHEA:26301"/>
        <dbReference type="ChEBI" id="CHEBI:15378"/>
        <dbReference type="ChEBI" id="CHEBI:15678"/>
        <dbReference type="ChEBI" id="CHEBI:16526"/>
        <dbReference type="ChEBI" id="CHEBI:58639"/>
        <dbReference type="EC" id="4.1.1.97"/>
    </reaction>
</comment>
<dbReference type="PANTHER" id="PTHR43466:SF1">
    <property type="entry name" value="2-OXO-4-HYDROXY-4-CARBOXY-5-UREIDOIMIDAZOLINE DECARBOXYLASE-RELATED"/>
    <property type="match status" value="1"/>
</dbReference>
<name>A0A5B8XVX6_9DELT</name>
<dbReference type="InterPro" id="IPR017595">
    <property type="entry name" value="OHCU_decarboxylase-2"/>
</dbReference>
<dbReference type="EMBL" id="CP042467">
    <property type="protein sequence ID" value="QED30062.1"/>
    <property type="molecule type" value="Genomic_DNA"/>
</dbReference>
<keyword evidence="9" id="KW-1185">Reference proteome</keyword>
<dbReference type="SUPFAM" id="SSF158694">
    <property type="entry name" value="UraD-Like"/>
    <property type="match status" value="1"/>
</dbReference>
<dbReference type="NCBIfam" id="NF010372">
    <property type="entry name" value="PRK13798.1"/>
    <property type="match status" value="1"/>
</dbReference>
<dbReference type="GO" id="GO:0006144">
    <property type="term" value="P:purine nucleobase metabolic process"/>
    <property type="evidence" value="ECO:0007669"/>
    <property type="project" value="UniProtKB-KW"/>
</dbReference>
<dbReference type="NCBIfam" id="TIGR03180">
    <property type="entry name" value="UraD_2"/>
    <property type="match status" value="1"/>
</dbReference>
<sequence>MVIAKLNALERNEAVAVFQKCCGSSAWASKMAESRPFETLQEIHEAADALWAEVGREDVLEAFTHHPEIGADVDLLRQKFASTATWSAGEQSSVSQASEDTLHALRDGNLAYKAKFGYIFIVCATGKSAEEMLQILEARLPNSPEVEFEIAKGEQAKITRLRLEKLEL</sequence>
<keyword evidence="4" id="KW-0659">Purine metabolism</keyword>
<dbReference type="InterPro" id="IPR018020">
    <property type="entry name" value="OHCU_decarboxylase"/>
</dbReference>
<dbReference type="GO" id="GO:0051997">
    <property type="term" value="F:2-oxo-4-hydroxy-4-carboxy-5-ureidoimidazoline decarboxylase activity"/>
    <property type="evidence" value="ECO:0007669"/>
    <property type="project" value="UniProtKB-EC"/>
</dbReference>
<gene>
    <name evidence="8" type="primary">uraD</name>
    <name evidence="8" type="ORF">FRD01_23065</name>
</gene>
<dbReference type="AlphaFoldDB" id="A0A5B8XVX6"/>
<dbReference type="GO" id="GO:0019628">
    <property type="term" value="P:urate catabolic process"/>
    <property type="evidence" value="ECO:0007669"/>
    <property type="project" value="TreeGrafter"/>
</dbReference>
<dbReference type="OrthoDB" id="9787041at2"/>
<evidence type="ECO:0000259" key="7">
    <source>
        <dbReference type="Pfam" id="PF09349"/>
    </source>
</evidence>
<keyword evidence="5" id="KW-0210">Decarboxylase</keyword>
<feature type="domain" description="Oxo-4-hydroxy-4-carboxy-5-ureidoimidazoline decarboxylase" evidence="7">
    <location>
        <begin position="7"/>
        <end position="164"/>
    </location>
</feature>
<reference evidence="8 9" key="1">
    <citation type="submission" date="2019-08" db="EMBL/GenBank/DDBJ databases">
        <authorList>
            <person name="Liang Q."/>
        </authorList>
    </citation>
    <scope>NUCLEOTIDE SEQUENCE [LARGE SCALE GENOMIC DNA]</scope>
    <source>
        <strain evidence="8 9">V1718</strain>
    </source>
</reference>
<accession>A0A5B8XVX6</accession>
<dbReference type="PANTHER" id="PTHR43466">
    <property type="entry name" value="2-OXO-4-HYDROXY-4-CARBOXY-5-UREIDOIMIDAZOLINE DECARBOXYLASE-RELATED"/>
    <property type="match status" value="1"/>
</dbReference>
<evidence type="ECO:0000256" key="5">
    <source>
        <dbReference type="ARBA" id="ARBA00022793"/>
    </source>
</evidence>
<keyword evidence="6 8" id="KW-0456">Lyase</keyword>
<protein>
    <recommendedName>
        <fullName evidence="3">2-oxo-4-hydroxy-4-carboxy-5-ureidoimidazoline decarboxylase</fullName>
        <ecNumber evidence="3">4.1.1.97</ecNumber>
    </recommendedName>
</protein>
<evidence type="ECO:0000313" key="8">
    <source>
        <dbReference type="EMBL" id="QED30062.1"/>
    </source>
</evidence>
<dbReference type="EC" id="4.1.1.97" evidence="3"/>
<dbReference type="Gene3D" id="1.10.3330.10">
    <property type="entry name" value="Oxo-4-hydroxy-4-carboxy-5-ureidoimidazoline decarboxylase"/>
    <property type="match status" value="1"/>
</dbReference>